<dbReference type="VEuPathDB" id="FungiDB:PC110_g21504"/>
<comment type="caution">
    <text evidence="6">The sequence shown here is derived from an EMBL/GenBank/DDBJ whole genome shotgun (WGS) entry which is preliminary data.</text>
</comment>
<dbReference type="EMBL" id="RCMV01002048">
    <property type="protein sequence ID" value="KAG3204889.1"/>
    <property type="molecule type" value="Genomic_DNA"/>
</dbReference>
<evidence type="ECO:0000313" key="3">
    <source>
        <dbReference type="EMBL" id="KAG2884005.1"/>
    </source>
</evidence>
<dbReference type="EMBL" id="RCML01001882">
    <property type="protein sequence ID" value="KAG2959927.1"/>
    <property type="molecule type" value="Genomic_DNA"/>
</dbReference>
<dbReference type="Proteomes" id="UP000774804">
    <property type="component" value="Unassembled WGS sequence"/>
</dbReference>
<protein>
    <submittedName>
        <fullName evidence="6">Uncharacterized protein</fullName>
    </submittedName>
</protein>
<evidence type="ECO:0000313" key="2">
    <source>
        <dbReference type="EMBL" id="KAG2880003.1"/>
    </source>
</evidence>
<dbReference type="EMBL" id="RCMK01002166">
    <property type="protein sequence ID" value="KAG2884005.1"/>
    <property type="molecule type" value="Genomic_DNA"/>
</dbReference>
<reference evidence="1" key="2">
    <citation type="submission" date="2018-10" db="EMBL/GenBank/DDBJ databases">
        <title>Effector identification in a new, highly contiguous assembly of the strawberry crown rot pathogen Phytophthora cactorum.</title>
        <authorList>
            <person name="Armitage A.D."/>
            <person name="Nellist C.F."/>
            <person name="Bates H."/>
            <person name="Vickerstaff R.J."/>
            <person name="Harrison R.J."/>
        </authorList>
    </citation>
    <scope>NUCLEOTIDE SEQUENCE</scope>
    <source>
        <strain evidence="1">15-7</strain>
        <strain evidence="2">4032</strain>
        <strain evidence="3">4040</strain>
        <strain evidence="4">P415</strain>
        <strain evidence="5">P421</strain>
    </source>
</reference>
<dbReference type="EMBL" id="MJFZ01001447">
    <property type="protein sequence ID" value="RAW22054.1"/>
    <property type="molecule type" value="Genomic_DNA"/>
</dbReference>
<evidence type="ECO:0000313" key="5">
    <source>
        <dbReference type="EMBL" id="KAG3204889.1"/>
    </source>
</evidence>
<dbReference type="Proteomes" id="UP000736787">
    <property type="component" value="Unassembled WGS sequence"/>
</dbReference>
<organism evidence="6 7">
    <name type="scientific">Phytophthora cactorum</name>
    <dbReference type="NCBI Taxonomy" id="29920"/>
    <lineage>
        <taxon>Eukaryota</taxon>
        <taxon>Sar</taxon>
        <taxon>Stramenopiles</taxon>
        <taxon>Oomycota</taxon>
        <taxon>Peronosporomycetes</taxon>
        <taxon>Peronosporales</taxon>
        <taxon>Peronosporaceae</taxon>
        <taxon>Phytophthora</taxon>
    </lineage>
</organism>
<keyword evidence="7" id="KW-1185">Reference proteome</keyword>
<dbReference type="EMBL" id="RCMG01001811">
    <property type="protein sequence ID" value="KAG2819546.1"/>
    <property type="molecule type" value="Genomic_DNA"/>
</dbReference>
<dbReference type="EMBL" id="RCMI01001921">
    <property type="protein sequence ID" value="KAG2880003.1"/>
    <property type="molecule type" value="Genomic_DNA"/>
</dbReference>
<dbReference type="Proteomes" id="UP000697107">
    <property type="component" value="Unassembled WGS sequence"/>
</dbReference>
<evidence type="ECO:0000313" key="1">
    <source>
        <dbReference type="EMBL" id="KAG2819546.1"/>
    </source>
</evidence>
<proteinExistence type="predicted"/>
<accession>A0A329RBV0</accession>
<evidence type="ECO:0000313" key="4">
    <source>
        <dbReference type="EMBL" id="KAG2959927.1"/>
    </source>
</evidence>
<dbReference type="Proteomes" id="UP000251314">
    <property type="component" value="Unassembled WGS sequence"/>
</dbReference>
<dbReference type="AlphaFoldDB" id="A0A329RBV0"/>
<evidence type="ECO:0000313" key="6">
    <source>
        <dbReference type="EMBL" id="RAW22054.1"/>
    </source>
</evidence>
<reference evidence="6 7" key="1">
    <citation type="submission" date="2018-01" db="EMBL/GenBank/DDBJ databases">
        <title>Draft genome of the strawberry crown rot pathogen Phytophthora cactorum.</title>
        <authorList>
            <person name="Armitage A.D."/>
            <person name="Lysoe E."/>
            <person name="Nellist C.F."/>
            <person name="Harrison R.J."/>
            <person name="Brurberg M.B."/>
        </authorList>
    </citation>
    <scope>NUCLEOTIDE SEQUENCE [LARGE SCALE GENOMIC DNA]</scope>
    <source>
        <strain evidence="6 7">10300</strain>
    </source>
</reference>
<name>A0A329RBV0_9STRA</name>
<dbReference type="OrthoDB" id="10277386at2759"/>
<evidence type="ECO:0000313" key="7">
    <source>
        <dbReference type="Proteomes" id="UP000251314"/>
    </source>
</evidence>
<dbReference type="Proteomes" id="UP000735874">
    <property type="component" value="Unassembled WGS sequence"/>
</dbReference>
<gene>
    <name evidence="6" type="ORF">PC110_g21504</name>
    <name evidence="1" type="ORF">PC113_g22713</name>
    <name evidence="2" type="ORF">PC115_g22633</name>
    <name evidence="3" type="ORF">PC117_g25899</name>
    <name evidence="4" type="ORF">PC118_g22773</name>
    <name evidence="5" type="ORF">PC129_g22347</name>
</gene>
<sequence length="137" mass="15648">MSKCEANVRDPYDTYQTSSTLGIDDSPWWSPRNNLIKSLASTQSSKRHTHLADHNDIVRSDDQRGAKLRRLFKTYQTSSTFDIDDSPGWRLTISTVIPRDFEAASSSYELGRCYRSCYRSVTALWSDTRGLQEDTNA</sequence>
<dbReference type="Proteomes" id="UP000760860">
    <property type="component" value="Unassembled WGS sequence"/>
</dbReference>